<evidence type="ECO:0000313" key="3">
    <source>
        <dbReference type="EMBL" id="KAG6948405.1"/>
    </source>
</evidence>
<dbReference type="EMBL" id="JAENGY010001565">
    <property type="protein sequence ID" value="KAG6948405.1"/>
    <property type="molecule type" value="Genomic_DNA"/>
</dbReference>
<proteinExistence type="predicted"/>
<comment type="caution">
    <text evidence="3">The sequence shown here is derived from an EMBL/GenBank/DDBJ whole genome shotgun (WGS) entry which is preliminary data.</text>
</comment>
<organism evidence="3 4">
    <name type="scientific">Phytophthora aleatoria</name>
    <dbReference type="NCBI Taxonomy" id="2496075"/>
    <lineage>
        <taxon>Eukaryota</taxon>
        <taxon>Sar</taxon>
        <taxon>Stramenopiles</taxon>
        <taxon>Oomycota</taxon>
        <taxon>Peronosporomycetes</taxon>
        <taxon>Peronosporales</taxon>
        <taxon>Peronosporaceae</taxon>
        <taxon>Phytophthora</taxon>
    </lineage>
</organism>
<evidence type="ECO:0000256" key="2">
    <source>
        <dbReference type="SAM" id="Phobius"/>
    </source>
</evidence>
<accession>A0A8J5IKE0</accession>
<feature type="transmembrane region" description="Helical" evidence="2">
    <location>
        <begin position="35"/>
        <end position="53"/>
    </location>
</feature>
<name>A0A8J5IKE0_9STRA</name>
<gene>
    <name evidence="3" type="ORF">JG688_00015108</name>
</gene>
<protein>
    <submittedName>
        <fullName evidence="3">Uncharacterized protein</fullName>
    </submittedName>
</protein>
<keyword evidence="2" id="KW-0812">Transmembrane</keyword>
<dbReference type="AlphaFoldDB" id="A0A8J5IKE0"/>
<reference evidence="3" key="1">
    <citation type="submission" date="2021-01" db="EMBL/GenBank/DDBJ databases">
        <title>Phytophthora aleatoria, a newly-described species from Pinus radiata is distinct from Phytophthora cactorum isolates based on comparative genomics.</title>
        <authorList>
            <person name="Mcdougal R."/>
            <person name="Panda P."/>
            <person name="Williams N."/>
            <person name="Studholme D.J."/>
        </authorList>
    </citation>
    <scope>NUCLEOTIDE SEQUENCE</scope>
    <source>
        <strain evidence="3">NZFS 4037</strain>
    </source>
</reference>
<sequence length="226" mass="24693">MILDDRIMVGSANLSQNAMKRNIEDIWLLSGDIGAFYFCLLYILTNFVFVVLVDRYKLTFTRRWSNIAVPFSKRFIVKRNEETGRSKVPQLCSAVNDYFPGARTHGFSFTEFLLSGPNNDSSPFSPDLETPGSTPAPDLIPASTPVSTPAPAPTTAPASASTTTPASILAENLHDGNLCRVDGCNARVQIRGRCRRHGGRAMCTFQDCTQTASNGGLCTIYGKRVC</sequence>
<keyword evidence="2" id="KW-1133">Transmembrane helix</keyword>
<feature type="region of interest" description="Disordered" evidence="1">
    <location>
        <begin position="123"/>
        <end position="163"/>
    </location>
</feature>
<dbReference type="Proteomes" id="UP000709295">
    <property type="component" value="Unassembled WGS sequence"/>
</dbReference>
<keyword evidence="2" id="KW-0472">Membrane</keyword>
<keyword evidence="4" id="KW-1185">Reference proteome</keyword>
<evidence type="ECO:0000256" key="1">
    <source>
        <dbReference type="SAM" id="MobiDB-lite"/>
    </source>
</evidence>
<evidence type="ECO:0000313" key="4">
    <source>
        <dbReference type="Proteomes" id="UP000709295"/>
    </source>
</evidence>